<evidence type="ECO:0000259" key="1">
    <source>
        <dbReference type="Pfam" id="PF26222"/>
    </source>
</evidence>
<proteinExistence type="predicted"/>
<dbReference type="Pfam" id="PF26222">
    <property type="entry name" value="DUF8048"/>
    <property type="match status" value="1"/>
</dbReference>
<dbReference type="AlphaFoldDB" id="A0AAW4PSC3"/>
<dbReference type="Proteomes" id="UP001430377">
    <property type="component" value="Unassembled WGS sequence"/>
</dbReference>
<organism evidence="2 3">
    <name type="scientific">Haloarcula rubra</name>
    <dbReference type="NCBI Taxonomy" id="2487747"/>
    <lineage>
        <taxon>Archaea</taxon>
        <taxon>Methanobacteriati</taxon>
        <taxon>Methanobacteriota</taxon>
        <taxon>Stenosarchaea group</taxon>
        <taxon>Halobacteria</taxon>
        <taxon>Halobacteriales</taxon>
        <taxon>Haloarculaceae</taxon>
        <taxon>Haloarcula</taxon>
    </lineage>
</organism>
<gene>
    <name evidence="2" type="ORF">EGH21_09645</name>
</gene>
<reference evidence="2 3" key="1">
    <citation type="submission" date="2021-06" db="EMBL/GenBank/DDBJ databases">
        <title>Halomicroarcula sp. a new haloarchaeum isolated from saline soil.</title>
        <authorList>
            <person name="Duran-Viseras A."/>
            <person name="Sanchez-Porro C."/>
            <person name="Ventosa A."/>
        </authorList>
    </citation>
    <scope>NUCLEOTIDE SEQUENCE [LARGE SCALE GENOMIC DNA]</scope>
    <source>
        <strain evidence="2 3">F13</strain>
    </source>
</reference>
<evidence type="ECO:0000313" key="3">
    <source>
        <dbReference type="Proteomes" id="UP001430377"/>
    </source>
</evidence>
<name>A0AAW4PSC3_9EURY</name>
<keyword evidence="3" id="KW-1185">Reference proteome</keyword>
<sequence>MTDSESLAVFDEAVVRTVADENDVPEAELREALAAHQRTMAENPGVEDLVYEWRKRFDDPVLHRTPDSYVVGVPPSVWEEFRDYMDLEADVFTALTAVHQEQTLQTGAIAAESIPPEHVALVVARSAGSTD</sequence>
<feature type="domain" description="DUF8048" evidence="1">
    <location>
        <begin position="9"/>
        <end position="110"/>
    </location>
</feature>
<protein>
    <recommendedName>
        <fullName evidence="1">DUF8048 domain-containing protein</fullName>
    </recommendedName>
</protein>
<evidence type="ECO:0000313" key="2">
    <source>
        <dbReference type="EMBL" id="MBX0323293.1"/>
    </source>
</evidence>
<accession>A0AAW4PSC3</accession>
<dbReference type="InterPro" id="IPR058361">
    <property type="entry name" value="DUF8048"/>
</dbReference>
<dbReference type="RefSeq" id="WP_220618268.1">
    <property type="nucleotide sequence ID" value="NZ_RKLR01000003.1"/>
</dbReference>
<dbReference type="EMBL" id="RKLR01000003">
    <property type="protein sequence ID" value="MBX0323293.1"/>
    <property type="molecule type" value="Genomic_DNA"/>
</dbReference>
<comment type="caution">
    <text evidence="2">The sequence shown here is derived from an EMBL/GenBank/DDBJ whole genome shotgun (WGS) entry which is preliminary data.</text>
</comment>